<keyword evidence="3" id="KW-0378">Hydrolase</keyword>
<gene>
    <name evidence="3" type="ORF">A2W32_01875</name>
</gene>
<dbReference type="Pfam" id="PF04851">
    <property type="entry name" value="ResIII"/>
    <property type="match status" value="1"/>
</dbReference>
<dbReference type="EMBL" id="MEUT01000045">
    <property type="protein sequence ID" value="OGC49689.1"/>
    <property type="molecule type" value="Genomic_DNA"/>
</dbReference>
<feature type="domain" description="Helicase C-terminal" evidence="2">
    <location>
        <begin position="448"/>
        <end position="617"/>
    </location>
</feature>
<dbReference type="PANTHER" id="PTHR47396">
    <property type="entry name" value="TYPE I RESTRICTION ENZYME ECOKI R PROTEIN"/>
    <property type="match status" value="1"/>
</dbReference>
<dbReference type="GO" id="GO:0005524">
    <property type="term" value="F:ATP binding"/>
    <property type="evidence" value="ECO:0007669"/>
    <property type="project" value="InterPro"/>
</dbReference>
<dbReference type="GO" id="GO:0006304">
    <property type="term" value="P:DNA modification"/>
    <property type="evidence" value="ECO:0007669"/>
    <property type="project" value="InterPro"/>
</dbReference>
<dbReference type="CDD" id="cd18799">
    <property type="entry name" value="SF2_C_EcoAI-like"/>
    <property type="match status" value="1"/>
</dbReference>
<keyword evidence="3" id="KW-0255">Endonuclease</keyword>
<dbReference type="PANTHER" id="PTHR47396:SF1">
    <property type="entry name" value="ATP-DEPENDENT HELICASE IRC3-RELATED"/>
    <property type="match status" value="1"/>
</dbReference>
<dbReference type="AlphaFoldDB" id="A0A1F4UXM1"/>
<dbReference type="InterPro" id="IPR050742">
    <property type="entry name" value="Helicase_Restrict-Modif_Enz"/>
</dbReference>
<dbReference type="Gene3D" id="3.40.50.300">
    <property type="entry name" value="P-loop containing nucleotide triphosphate hydrolases"/>
    <property type="match status" value="2"/>
</dbReference>
<protein>
    <submittedName>
        <fullName evidence="3">Restriction endonuclease subunit R</fullName>
    </submittedName>
</protein>
<sequence length="900" mass="102338">MDYVNEKATRKTWIDEKLKKSGWENIIPYKEGLDTSALHKTAVEEYATATGPVDYALFANGKLVAFVEAKKIGLGPQNVLSQAQRYVKGAEQEGKDVPFIYSTNGEIIWFQDLRTSNSRSRPVQQFHTPKALIEYLTNPTHENAKWFVQNPADYAKLRYYQRDAITAVEKALVDNKRSMLLAMATGTGKTFTVASLIYRLLKSGVSKRILFLVDRRALAAQTVMEFAAYEAENGLKFNQIYQVYSQKFRVDDFESNEKVDFNVIPTGYLTDPDGNQVFVYISTIQRMQINLYGKEGMFSYEGDFDPDDDADKIDMPINAFDTIIADECHRGYTSQEVSKWRGVLDHFDAVKIGLTATPAAHTTGYFKEIVYRYSYEKAVQDGFLVDYDAVKVSSGVRIEGITLKEGEEVEQVDPSTGAQQLDLLEDERKFSVTDVEREITSPDSNRKIIEEFAKYAKEQEEETGRFPKTLIFADNDLANTSHADQLVDMCRDVFGRGDAFVQKITGSPTVDRPLTHIKEFRNRPEPHIVVTVDMLSTGVDIPSIENIIFLRPVKSRILFAQMLGRGTRLCTNFPNGLGTPPKTHFTVFDCFDGTLLEAFKNSTDITQITPINPTRPIEQLISDISNNVDVEYNTRCLVKRLQRIAKNTTADGREMFAKYIPDGDITNFAKDLPDALARERVATLKILTDEKFIDLLKHYPRPPKRFIRAIEQEDTVSSEYIFRTTDGRELKPEDYIVQFERYVKENPEHIEAISIVLSKPKGWNTGALKELRTSLAGQPERFTEGNLRRAYKYPLADIISMVKHAAKDEPLLSAKERVDLAMMKVMGDKKITAKQEQWLELIKLHLVENLTIDVQDFDEMPIFVNLGGNFKRINADFDDKLMPFINEINATIPAVYAYAS</sequence>
<dbReference type="SMART" id="SM00490">
    <property type="entry name" value="HELICc"/>
    <property type="match status" value="1"/>
</dbReference>
<dbReference type="GO" id="GO:0016787">
    <property type="term" value="F:hydrolase activity"/>
    <property type="evidence" value="ECO:0007669"/>
    <property type="project" value="InterPro"/>
</dbReference>
<dbReference type="InterPro" id="IPR001650">
    <property type="entry name" value="Helicase_C-like"/>
</dbReference>
<dbReference type="InterPro" id="IPR006935">
    <property type="entry name" value="Helicase/UvrB_N"/>
</dbReference>
<evidence type="ECO:0000259" key="1">
    <source>
        <dbReference type="PROSITE" id="PS51192"/>
    </source>
</evidence>
<dbReference type="Pfam" id="PF08463">
    <property type="entry name" value="EcoEI_R_C"/>
    <property type="match status" value="1"/>
</dbReference>
<dbReference type="SUPFAM" id="SSF52540">
    <property type="entry name" value="P-loop containing nucleoside triphosphate hydrolases"/>
    <property type="match status" value="2"/>
</dbReference>
<dbReference type="Proteomes" id="UP000177371">
    <property type="component" value="Unassembled WGS sequence"/>
</dbReference>
<comment type="caution">
    <text evidence="3">The sequence shown here is derived from an EMBL/GenBank/DDBJ whole genome shotgun (WGS) entry which is preliminary data.</text>
</comment>
<dbReference type="InterPro" id="IPR027417">
    <property type="entry name" value="P-loop_NTPase"/>
</dbReference>
<evidence type="ECO:0000259" key="2">
    <source>
        <dbReference type="PROSITE" id="PS51194"/>
    </source>
</evidence>
<dbReference type="PROSITE" id="PS51194">
    <property type="entry name" value="HELICASE_CTER"/>
    <property type="match status" value="1"/>
</dbReference>
<dbReference type="SMART" id="SM00487">
    <property type="entry name" value="DEXDc"/>
    <property type="match status" value="1"/>
</dbReference>
<feature type="domain" description="Helicase ATP-binding" evidence="1">
    <location>
        <begin position="170"/>
        <end position="376"/>
    </location>
</feature>
<dbReference type="GO" id="GO:0005829">
    <property type="term" value="C:cytosol"/>
    <property type="evidence" value="ECO:0007669"/>
    <property type="project" value="TreeGrafter"/>
</dbReference>
<dbReference type="InterPro" id="IPR014001">
    <property type="entry name" value="Helicase_ATP-bd"/>
</dbReference>
<proteinExistence type="predicted"/>
<dbReference type="InterPro" id="IPR013670">
    <property type="entry name" value="EcoEI_R_C_dom"/>
</dbReference>
<dbReference type="PROSITE" id="PS51192">
    <property type="entry name" value="HELICASE_ATP_BIND_1"/>
    <property type="match status" value="1"/>
</dbReference>
<name>A0A1F4UXM1_UNCKA</name>
<keyword evidence="3" id="KW-0540">Nuclease</keyword>
<dbReference type="STRING" id="1802610.A2W32_01875"/>
<evidence type="ECO:0000313" key="4">
    <source>
        <dbReference type="Proteomes" id="UP000177371"/>
    </source>
</evidence>
<reference evidence="3 4" key="1">
    <citation type="journal article" date="2016" name="Nat. Commun.">
        <title>Thousands of microbial genomes shed light on interconnected biogeochemical processes in an aquifer system.</title>
        <authorList>
            <person name="Anantharaman K."/>
            <person name="Brown C.T."/>
            <person name="Hug L.A."/>
            <person name="Sharon I."/>
            <person name="Castelle C.J."/>
            <person name="Probst A.J."/>
            <person name="Thomas B.C."/>
            <person name="Singh A."/>
            <person name="Wilkins M.J."/>
            <person name="Karaoz U."/>
            <person name="Brodie E.L."/>
            <person name="Williams K.H."/>
            <person name="Hubbard S.S."/>
            <person name="Banfield J.F."/>
        </authorList>
    </citation>
    <scope>NUCLEOTIDE SEQUENCE [LARGE SCALE GENOMIC DNA]</scope>
</reference>
<organism evidence="3 4">
    <name type="scientific">candidate division WWE3 bacterium RBG_16_37_10</name>
    <dbReference type="NCBI Taxonomy" id="1802610"/>
    <lineage>
        <taxon>Bacteria</taxon>
        <taxon>Katanobacteria</taxon>
    </lineage>
</organism>
<dbReference type="Gene3D" id="3.90.1570.30">
    <property type="match status" value="1"/>
</dbReference>
<dbReference type="GO" id="GO:0004519">
    <property type="term" value="F:endonuclease activity"/>
    <property type="evidence" value="ECO:0007669"/>
    <property type="project" value="UniProtKB-KW"/>
</dbReference>
<dbReference type="GO" id="GO:0003677">
    <property type="term" value="F:DNA binding"/>
    <property type="evidence" value="ECO:0007669"/>
    <property type="project" value="InterPro"/>
</dbReference>
<evidence type="ECO:0000313" key="3">
    <source>
        <dbReference type="EMBL" id="OGC49689.1"/>
    </source>
</evidence>
<dbReference type="Pfam" id="PF00271">
    <property type="entry name" value="Helicase_C"/>
    <property type="match status" value="1"/>
</dbReference>
<accession>A0A1F4UXM1</accession>